<dbReference type="InterPro" id="IPR036736">
    <property type="entry name" value="ACP-like_sf"/>
</dbReference>
<dbReference type="InterPro" id="IPR020806">
    <property type="entry name" value="PKS_PP-bd"/>
</dbReference>
<feature type="domain" description="Carrier" evidence="5">
    <location>
        <begin position="98"/>
        <end position="176"/>
    </location>
</feature>
<dbReference type="EMBL" id="JAHSTP010000004">
    <property type="protein sequence ID" value="MBZ6152473.1"/>
    <property type="molecule type" value="Genomic_DNA"/>
</dbReference>
<accession>A0ABS7W4P7</accession>
<dbReference type="InterPro" id="IPR006162">
    <property type="entry name" value="Ppantetheine_attach_site"/>
</dbReference>
<feature type="domain" description="Carrier" evidence="5">
    <location>
        <begin position="1628"/>
        <end position="1703"/>
    </location>
</feature>
<protein>
    <submittedName>
        <fullName evidence="6">Amino acid adenylation domain-containing protein</fullName>
    </submittedName>
</protein>
<gene>
    <name evidence="6" type="ORF">KVH32_15065</name>
</gene>
<dbReference type="PROSITE" id="PS00012">
    <property type="entry name" value="PHOSPHOPANTETHEINE"/>
    <property type="match status" value="2"/>
</dbReference>
<dbReference type="Pfam" id="PF13193">
    <property type="entry name" value="AMP-binding_C"/>
    <property type="match status" value="1"/>
</dbReference>
<dbReference type="SUPFAM" id="SSF51679">
    <property type="entry name" value="Bacterial luciferase-like"/>
    <property type="match status" value="1"/>
</dbReference>
<dbReference type="SUPFAM" id="SSF56801">
    <property type="entry name" value="Acetyl-CoA synthetase-like"/>
    <property type="match status" value="1"/>
</dbReference>
<dbReference type="InterPro" id="IPR020845">
    <property type="entry name" value="AMP-binding_CS"/>
</dbReference>
<dbReference type="CDD" id="cd05930">
    <property type="entry name" value="A_NRPS"/>
    <property type="match status" value="1"/>
</dbReference>
<dbReference type="Pfam" id="PF05711">
    <property type="entry name" value="TylF"/>
    <property type="match status" value="1"/>
</dbReference>
<sequence>MIGTRRPENVEHCVKTALADGVPGDFMETGVWRGGTRIVVRAVPRAYDVTDRCVWMADSFRNRARLGGPVRDHGPHPGHRRPGRLLAARGISPRIGAAKVTVTVGEVLALVADRLVLPAEQLDPERSFVAAGADSLSLMALARAVQSEFGVRVSVRELFTGVDTPQKLAEAVAGRAMNRSAPAVPAASAAPAQVPTTALATEPVGHAPVAQPPAPTGDALESALALFTDQLQLAGKMMTRFSELTSEQLRVLRGLHPGPAVGASPALPAAQPAPETDLTDDVATAEPLPATGTTRRPPAGAPRTGTPDPAPAGTTARTSPDFSLYFFGDYPAPDSAVAYQHLLQAAEYADELGFHALWLPERHFHSFGALFPNPSVLAASLATRTSRIRLHAGSVVLPLHNPIRVAEEWAVVDNLSGGRVGLGFASGWHSTDFVLAPENYGRQRDIMYEHLETFRSLWSGRSVAMTSGDGRPTEVSLHPRPVQGDDVPLFAAVLSNPESYERAARAGLGVVTNLMTQSVEDLATNIARYRAARAAHGHDPATGRVVVLVHTYLEPDAERARQEARKPFCDYLRSSIDLFDNAANSLGIDVDLLATHQDDLDYVLDLAYERYCETRALIGNAAEVRPVLDSLTAAGADEIGCFIDFGVPPERMLGGLPELDRLRAASTEPRAEAAPVPAAAPRTAAVTALQRQLWLLDRMTPGSHTYYEPKALFIEGPLDTEALRGALRRVVARHPQLRAVFRERADRLEQVVLDAVAVDCPVTELPGHDDTAALLRLRDLEDETDFDLATGPLIRARIGRLDGERHLLYLVAHHAVLDALSTRILCRDLAAYYRAWPGEPTDLPELPPWPATVQESSTADGLAYWQRDLADASPLTLATDRPRTAGHEVRGATLVHEIDGELRGGIRSLARAEGCTPFMALLGAVSATLGRFAAQDDIVIGTAVTNRPEDAADVVGMFVETVALRLDLSGGIGFRELLHRVKARTTAAMDHRGVPFDQIVEVVNPDRSSGANPLFQAAVEYEEELGSVFEDTGLTAEFREVPRKHAPFGLTFYFSDRAAGIRCTVEYDAGLFDESTVRRIAEYIEKLLRRSVDAPDAALCELLALTARDEWTLAGFQGERTETEPATLHGLFEEQAALTPDALAVAGVGDPLTYAQLDAAANRLARRLADRGLAEGEVAAVSVSRGPGLATAVLAVLKCGAAYVPVDLALPAERRAFMLSDSGARLVVADGTLDGDTADTLPCPVQWLEDVAPSDTDEPLGRTVDDEATAYLFYTSGSSGRPKPVAVPHRGPVNLIRWQLRTLGALRTAQWASAGFDVSVQEIFSTLASGQALITVDDETRYDPAAVAAQLRHFEVERMSVPFTPLKYLARELKAVPSLRQLLISGEKLTLTPELRELAAHCPELSLYNQYGPTETSVVVTSHRVNPATETVVPIGRPVDNVTLAVVDDSGRPVPVGVPGELVIGGVAVSHGYHGNPDATARGFFRTPDSGERRYRTGDLVRWRDDGVLEYIGRIDEQVKIRGYRVEPEEAQWALGRLDGVREAVVLARPGESGDTELAAFVVLSPAHAPDGDWSAPLRAQLATVLPHYLVPQSWVRLDRIPYGATGKLARGELLTLRAEPALAATDVELSDLEPTVHKLWAVELGVDTIAPDTSFFDIGGNSLSAVRLLERVLTEFGQRIPVADFFAAPTIRGVAHRLTVLQGEER</sequence>
<dbReference type="Gene3D" id="3.30.300.30">
    <property type="match status" value="1"/>
</dbReference>
<comment type="caution">
    <text evidence="6">The sequence shown here is derived from an EMBL/GenBank/DDBJ whole genome shotgun (WGS) entry which is preliminary data.</text>
</comment>
<evidence type="ECO:0000313" key="6">
    <source>
        <dbReference type="EMBL" id="MBZ6152473.1"/>
    </source>
</evidence>
<dbReference type="SUPFAM" id="SSF52777">
    <property type="entry name" value="CoA-dependent acyltransferases"/>
    <property type="match status" value="2"/>
</dbReference>
<dbReference type="InterPro" id="IPR000873">
    <property type="entry name" value="AMP-dep_synth/lig_dom"/>
</dbReference>
<reference evidence="6 7" key="1">
    <citation type="submission" date="2021-06" db="EMBL/GenBank/DDBJ databases">
        <title>Ecological speciation of a Streptomyces species isolated from different habitats and geographic origins.</title>
        <authorList>
            <person name="Wang J."/>
        </authorList>
    </citation>
    <scope>NUCLEOTIDE SEQUENCE [LARGE SCALE GENOMIC DNA]</scope>
    <source>
        <strain evidence="6 7">FXJ8.012</strain>
    </source>
</reference>
<feature type="compositionally biased region" description="Low complexity" evidence="4">
    <location>
        <begin position="289"/>
        <end position="317"/>
    </location>
</feature>
<dbReference type="Gene3D" id="1.10.1200.10">
    <property type="entry name" value="ACP-like"/>
    <property type="match status" value="2"/>
</dbReference>
<dbReference type="Gene3D" id="3.30.559.10">
    <property type="entry name" value="Chloramphenicol acetyltransferase-like domain"/>
    <property type="match status" value="1"/>
</dbReference>
<dbReference type="InterPro" id="IPR029063">
    <property type="entry name" value="SAM-dependent_MTases_sf"/>
</dbReference>
<dbReference type="PROSITE" id="PS00455">
    <property type="entry name" value="AMP_BINDING"/>
    <property type="match status" value="1"/>
</dbReference>
<dbReference type="InterPro" id="IPR009081">
    <property type="entry name" value="PP-bd_ACP"/>
</dbReference>
<evidence type="ECO:0000259" key="5">
    <source>
        <dbReference type="PROSITE" id="PS50075"/>
    </source>
</evidence>
<dbReference type="InterPro" id="IPR024011">
    <property type="entry name" value="Biosynth_lucif-like_mOase_dom"/>
</dbReference>
<dbReference type="Gene3D" id="3.30.559.30">
    <property type="entry name" value="Nonribosomal peptide synthetase, condensation domain"/>
    <property type="match status" value="1"/>
</dbReference>
<dbReference type="Pfam" id="PF00668">
    <property type="entry name" value="Condensation"/>
    <property type="match status" value="1"/>
</dbReference>
<dbReference type="Gene3D" id="2.30.38.10">
    <property type="entry name" value="Luciferase, Domain 3"/>
    <property type="match status" value="1"/>
</dbReference>
<name>A0ABS7W4P7_STROV</name>
<evidence type="ECO:0000256" key="4">
    <source>
        <dbReference type="SAM" id="MobiDB-lite"/>
    </source>
</evidence>
<evidence type="ECO:0000313" key="7">
    <source>
        <dbReference type="Proteomes" id="UP000758701"/>
    </source>
</evidence>
<dbReference type="InterPro" id="IPR025110">
    <property type="entry name" value="AMP-bd_C"/>
</dbReference>
<proteinExistence type="predicted"/>
<dbReference type="PANTHER" id="PTHR45527:SF1">
    <property type="entry name" value="FATTY ACID SYNTHASE"/>
    <property type="match status" value="1"/>
</dbReference>
<dbReference type="InterPro" id="IPR011251">
    <property type="entry name" value="Luciferase-like_dom"/>
</dbReference>
<dbReference type="InterPro" id="IPR001242">
    <property type="entry name" value="Condensation_dom"/>
</dbReference>
<evidence type="ECO:0000256" key="2">
    <source>
        <dbReference type="ARBA" id="ARBA00022450"/>
    </source>
</evidence>
<keyword evidence="7" id="KW-1185">Reference proteome</keyword>
<dbReference type="Proteomes" id="UP000758701">
    <property type="component" value="Unassembled WGS sequence"/>
</dbReference>
<dbReference type="InterPro" id="IPR010071">
    <property type="entry name" value="AA_adenyl_dom"/>
</dbReference>
<dbReference type="SMART" id="SM00823">
    <property type="entry name" value="PKS_PP"/>
    <property type="match status" value="2"/>
</dbReference>
<dbReference type="InterPro" id="IPR023213">
    <property type="entry name" value="CAT-like_dom_sf"/>
</dbReference>
<dbReference type="Gene3D" id="3.40.50.980">
    <property type="match status" value="2"/>
</dbReference>
<evidence type="ECO:0000256" key="3">
    <source>
        <dbReference type="ARBA" id="ARBA00022553"/>
    </source>
</evidence>
<dbReference type="PROSITE" id="PS50075">
    <property type="entry name" value="CARRIER"/>
    <property type="match status" value="2"/>
</dbReference>
<keyword evidence="2" id="KW-0596">Phosphopantetheine</keyword>
<dbReference type="InterPro" id="IPR036661">
    <property type="entry name" value="Luciferase-like_sf"/>
</dbReference>
<dbReference type="CDD" id="cd19531">
    <property type="entry name" value="LCL_NRPS-like"/>
    <property type="match status" value="1"/>
</dbReference>
<comment type="cofactor">
    <cofactor evidence="1">
        <name>pantetheine 4'-phosphate</name>
        <dbReference type="ChEBI" id="CHEBI:47942"/>
    </cofactor>
</comment>
<dbReference type="Gene3D" id="3.20.20.30">
    <property type="entry name" value="Luciferase-like domain"/>
    <property type="match status" value="1"/>
</dbReference>
<dbReference type="InterPro" id="IPR045851">
    <property type="entry name" value="AMP-bd_C_sf"/>
</dbReference>
<dbReference type="Pfam" id="PF00296">
    <property type="entry name" value="Bac_luciferase"/>
    <property type="match status" value="1"/>
</dbReference>
<dbReference type="PANTHER" id="PTHR45527">
    <property type="entry name" value="NONRIBOSOMAL PEPTIDE SYNTHETASE"/>
    <property type="match status" value="1"/>
</dbReference>
<dbReference type="NCBIfam" id="TIGR01733">
    <property type="entry name" value="AA-adenyl-dom"/>
    <property type="match status" value="1"/>
</dbReference>
<dbReference type="NCBIfam" id="TIGR04020">
    <property type="entry name" value="seco_metab_LLM"/>
    <property type="match status" value="1"/>
</dbReference>
<dbReference type="Gene3D" id="3.40.50.150">
    <property type="entry name" value="Vaccinia Virus protein VP39"/>
    <property type="match status" value="1"/>
</dbReference>
<dbReference type="Pfam" id="PF00550">
    <property type="entry name" value="PP-binding"/>
    <property type="match status" value="2"/>
</dbReference>
<dbReference type="SUPFAM" id="SSF47336">
    <property type="entry name" value="ACP-like"/>
    <property type="match status" value="2"/>
</dbReference>
<organism evidence="6 7">
    <name type="scientific">Streptomyces olivaceus</name>
    <dbReference type="NCBI Taxonomy" id="47716"/>
    <lineage>
        <taxon>Bacteria</taxon>
        <taxon>Bacillati</taxon>
        <taxon>Actinomycetota</taxon>
        <taxon>Actinomycetes</taxon>
        <taxon>Kitasatosporales</taxon>
        <taxon>Streptomycetaceae</taxon>
        <taxon>Streptomyces</taxon>
    </lineage>
</organism>
<evidence type="ECO:0000256" key="1">
    <source>
        <dbReference type="ARBA" id="ARBA00001957"/>
    </source>
</evidence>
<dbReference type="Pfam" id="PF00501">
    <property type="entry name" value="AMP-binding"/>
    <property type="match status" value="1"/>
</dbReference>
<dbReference type="InterPro" id="IPR008884">
    <property type="entry name" value="TylF_MeTrfase"/>
</dbReference>
<feature type="region of interest" description="Disordered" evidence="4">
    <location>
        <begin position="286"/>
        <end position="317"/>
    </location>
</feature>
<keyword evidence="3" id="KW-0597">Phosphoprotein</keyword>